<accession>A0A272EX62</accession>
<dbReference type="Proteomes" id="UP000216107">
    <property type="component" value="Unassembled WGS sequence"/>
</dbReference>
<dbReference type="OrthoDB" id="5296437at2"/>
<dbReference type="InterPro" id="IPR011711">
    <property type="entry name" value="GntR_C"/>
</dbReference>
<evidence type="ECO:0000313" key="8">
    <source>
        <dbReference type="Proteomes" id="UP000623509"/>
    </source>
</evidence>
<reference evidence="5 8" key="1">
    <citation type="submission" date="2016-08" db="EMBL/GenBank/DDBJ databases">
        <title>Candidatus Dactylopiibacterium carminicum genome sequence.</title>
        <authorList>
            <person name="Ramirez-Puebla S.T."/>
            <person name="Ormeno-Orrillo E."/>
            <person name="Vera-Ponce De Leon A."/>
            <person name="Luis L."/>
            <person name="Sanchez-Flores A."/>
            <person name="Monica R."/>
            <person name="Martinez-Romero E."/>
        </authorList>
    </citation>
    <scope>NUCLEOTIDE SEQUENCE [LARGE SCALE GENOMIC DNA]</scope>
    <source>
        <strain evidence="5">END1</strain>
    </source>
</reference>
<keyword evidence="1" id="KW-0805">Transcription regulation</keyword>
<organism evidence="6 7">
    <name type="scientific">Candidatus Dactylopiibacterium carminicum</name>
    <dbReference type="NCBI Taxonomy" id="857335"/>
    <lineage>
        <taxon>Bacteria</taxon>
        <taxon>Pseudomonadati</taxon>
        <taxon>Pseudomonadota</taxon>
        <taxon>Betaproteobacteria</taxon>
        <taxon>Rhodocyclales</taxon>
        <taxon>Rhodocyclaceae</taxon>
        <taxon>Candidatus Dactylopiibacterium</taxon>
    </lineage>
</organism>
<dbReference type="CDD" id="cd07377">
    <property type="entry name" value="WHTH_GntR"/>
    <property type="match status" value="1"/>
</dbReference>
<dbReference type="SMART" id="SM00895">
    <property type="entry name" value="FCD"/>
    <property type="match status" value="1"/>
</dbReference>
<evidence type="ECO:0000256" key="3">
    <source>
        <dbReference type="ARBA" id="ARBA00023163"/>
    </source>
</evidence>
<dbReference type="Gene3D" id="1.10.10.10">
    <property type="entry name" value="Winged helix-like DNA-binding domain superfamily/Winged helix DNA-binding domain"/>
    <property type="match status" value="1"/>
</dbReference>
<dbReference type="Pfam" id="PF00392">
    <property type="entry name" value="GntR"/>
    <property type="match status" value="1"/>
</dbReference>
<proteinExistence type="predicted"/>
<evidence type="ECO:0000313" key="7">
    <source>
        <dbReference type="Proteomes" id="UP000216107"/>
    </source>
</evidence>
<gene>
    <name evidence="5" type="ORF">BGI27_03200</name>
    <name evidence="6" type="ORF">CGU29_03115</name>
</gene>
<dbReference type="GO" id="GO:0003700">
    <property type="term" value="F:DNA-binding transcription factor activity"/>
    <property type="evidence" value="ECO:0007669"/>
    <property type="project" value="InterPro"/>
</dbReference>
<comment type="caution">
    <text evidence="6">The sequence shown here is derived from an EMBL/GenBank/DDBJ whole genome shotgun (WGS) entry which is preliminary data.</text>
</comment>
<dbReference type="Pfam" id="PF07729">
    <property type="entry name" value="FCD"/>
    <property type="match status" value="1"/>
</dbReference>
<dbReference type="Proteomes" id="UP000623509">
    <property type="component" value="Unassembled WGS sequence"/>
</dbReference>
<evidence type="ECO:0000313" key="5">
    <source>
        <dbReference type="EMBL" id="KAF7600244.1"/>
    </source>
</evidence>
<dbReference type="InterPro" id="IPR036390">
    <property type="entry name" value="WH_DNA-bd_sf"/>
</dbReference>
<dbReference type="PANTHER" id="PTHR43537:SF5">
    <property type="entry name" value="UXU OPERON TRANSCRIPTIONAL REGULATOR"/>
    <property type="match status" value="1"/>
</dbReference>
<dbReference type="SUPFAM" id="SSF48008">
    <property type="entry name" value="GntR ligand-binding domain-like"/>
    <property type="match status" value="1"/>
</dbReference>
<dbReference type="InterPro" id="IPR008920">
    <property type="entry name" value="TF_FadR/GntR_C"/>
</dbReference>
<dbReference type="Gene3D" id="1.20.120.530">
    <property type="entry name" value="GntR ligand-binding domain-like"/>
    <property type="match status" value="1"/>
</dbReference>
<keyword evidence="3" id="KW-0804">Transcription</keyword>
<dbReference type="InterPro" id="IPR000524">
    <property type="entry name" value="Tscrpt_reg_HTH_GntR"/>
</dbReference>
<reference evidence="6 7" key="2">
    <citation type="submission" date="2017-07" db="EMBL/GenBank/DDBJ databases">
        <title>Candidatus Dactylopiibacterium carminicum, a nitrogen-fixing symbiont of the cochineal insect Dactylopius coccus and Dactylopius opuntiae (Hemiptera: Coccoidea: Dactylopiidae).</title>
        <authorList>
            <person name="Vera A."/>
        </authorList>
    </citation>
    <scope>NUCLEOTIDE SEQUENCE [LARGE SCALE GENOMIC DNA]</scope>
    <source>
        <strain evidence="6 7">NFDCM</strain>
    </source>
</reference>
<dbReference type="AlphaFoldDB" id="A0A272EX62"/>
<dbReference type="InterPro" id="IPR036388">
    <property type="entry name" value="WH-like_DNA-bd_sf"/>
</dbReference>
<dbReference type="GO" id="GO:0003677">
    <property type="term" value="F:DNA binding"/>
    <property type="evidence" value="ECO:0007669"/>
    <property type="project" value="UniProtKB-KW"/>
</dbReference>
<evidence type="ECO:0000313" key="6">
    <source>
        <dbReference type="EMBL" id="PAS94704.1"/>
    </source>
</evidence>
<evidence type="ECO:0000256" key="2">
    <source>
        <dbReference type="ARBA" id="ARBA00023125"/>
    </source>
</evidence>
<dbReference type="SUPFAM" id="SSF46785">
    <property type="entry name" value="Winged helix' DNA-binding domain"/>
    <property type="match status" value="1"/>
</dbReference>
<protein>
    <submittedName>
        <fullName evidence="5">FadR family transcriptional regulator</fullName>
    </submittedName>
    <submittedName>
        <fullName evidence="6">GntR family transcriptional regulator</fullName>
    </submittedName>
</protein>
<dbReference type="PRINTS" id="PR00035">
    <property type="entry name" value="HTHGNTR"/>
</dbReference>
<dbReference type="PROSITE" id="PS50949">
    <property type="entry name" value="HTH_GNTR"/>
    <property type="match status" value="1"/>
</dbReference>
<feature type="domain" description="HTH gntR-type" evidence="4">
    <location>
        <begin position="15"/>
        <end position="83"/>
    </location>
</feature>
<dbReference type="EMBL" id="NMRN01000005">
    <property type="protein sequence ID" value="PAS94704.1"/>
    <property type="molecule type" value="Genomic_DNA"/>
</dbReference>
<evidence type="ECO:0000256" key="1">
    <source>
        <dbReference type="ARBA" id="ARBA00023015"/>
    </source>
</evidence>
<evidence type="ECO:0000259" key="4">
    <source>
        <dbReference type="PROSITE" id="PS50949"/>
    </source>
</evidence>
<dbReference type="SMART" id="SM00345">
    <property type="entry name" value="HTH_GNTR"/>
    <property type="match status" value="1"/>
</dbReference>
<dbReference type="PANTHER" id="PTHR43537">
    <property type="entry name" value="TRANSCRIPTIONAL REGULATOR, GNTR FAMILY"/>
    <property type="match status" value="1"/>
</dbReference>
<keyword evidence="2" id="KW-0238">DNA-binding</keyword>
<keyword evidence="8" id="KW-1185">Reference proteome</keyword>
<name>A0A272EX62_9RHOO</name>
<dbReference type="EMBL" id="MDUX01000007">
    <property type="protein sequence ID" value="KAF7600244.1"/>
    <property type="molecule type" value="Genomic_DNA"/>
</dbReference>
<sequence>MSQTDAERKVRHGSGNRVDAVYNGIVEAMSSGEFPESGRLPTETELAERYGVSRPTVREALSRLRLDGLIASRRGSGSFVLRRPDRNIKRFAPIESIADVQRCFAFRVALESTGAGLVADLRTPRDLDEIQRCFEQMERARCEDDNESFVEGDLQFHLAVARASQNVFFVTALDMIVEQMRVGMKLALNLSLERERVWREMVQIEHKEILTAIEKGWMHRKACAFIWATPGVVCSRAPVRRAVESSAALLDGERAA</sequence>
<dbReference type="RefSeq" id="WP_095523482.1">
    <property type="nucleotide sequence ID" value="NZ_MDUX01000007.1"/>
</dbReference>